<comment type="caution">
    <text evidence="2">The sequence shown here is derived from an EMBL/GenBank/DDBJ whole genome shotgun (WGS) entry which is preliminary data.</text>
</comment>
<evidence type="ECO:0008006" key="4">
    <source>
        <dbReference type="Google" id="ProtNLM"/>
    </source>
</evidence>
<dbReference type="EMBL" id="JAUEPP010000001">
    <property type="protein sequence ID" value="KAK3355923.1"/>
    <property type="molecule type" value="Genomic_DNA"/>
</dbReference>
<evidence type="ECO:0000256" key="1">
    <source>
        <dbReference type="SAM" id="SignalP"/>
    </source>
</evidence>
<protein>
    <recommendedName>
        <fullName evidence="4">Secreted protein</fullName>
    </recommendedName>
</protein>
<reference evidence="2" key="1">
    <citation type="journal article" date="2023" name="Mol. Phylogenet. Evol.">
        <title>Genome-scale phylogeny and comparative genomics of the fungal order Sordariales.</title>
        <authorList>
            <person name="Hensen N."/>
            <person name="Bonometti L."/>
            <person name="Westerberg I."/>
            <person name="Brannstrom I.O."/>
            <person name="Guillou S."/>
            <person name="Cros-Aarteil S."/>
            <person name="Calhoun S."/>
            <person name="Haridas S."/>
            <person name="Kuo A."/>
            <person name="Mondo S."/>
            <person name="Pangilinan J."/>
            <person name="Riley R."/>
            <person name="LaButti K."/>
            <person name="Andreopoulos B."/>
            <person name="Lipzen A."/>
            <person name="Chen C."/>
            <person name="Yan M."/>
            <person name="Daum C."/>
            <person name="Ng V."/>
            <person name="Clum A."/>
            <person name="Steindorff A."/>
            <person name="Ohm R.A."/>
            <person name="Martin F."/>
            <person name="Silar P."/>
            <person name="Natvig D.O."/>
            <person name="Lalanne C."/>
            <person name="Gautier V."/>
            <person name="Ament-Velasquez S.L."/>
            <person name="Kruys A."/>
            <person name="Hutchinson M.I."/>
            <person name="Powell A.J."/>
            <person name="Barry K."/>
            <person name="Miller A.N."/>
            <person name="Grigoriev I.V."/>
            <person name="Debuchy R."/>
            <person name="Gladieux P."/>
            <person name="Hiltunen Thoren M."/>
            <person name="Johannesson H."/>
        </authorList>
    </citation>
    <scope>NUCLEOTIDE SEQUENCE</scope>
    <source>
        <strain evidence="2">CBS 560.94</strain>
    </source>
</reference>
<dbReference type="GeneID" id="87863307"/>
<dbReference type="Proteomes" id="UP001278500">
    <property type="component" value="Unassembled WGS sequence"/>
</dbReference>
<accession>A0AAE0JR81</accession>
<evidence type="ECO:0000313" key="3">
    <source>
        <dbReference type="Proteomes" id="UP001278500"/>
    </source>
</evidence>
<keyword evidence="1" id="KW-0732">Signal</keyword>
<dbReference type="AlphaFoldDB" id="A0AAE0JR81"/>
<sequence length="83" mass="9520">MNILQSCNVVWCCFLISCHVMSCHVGGGDRCREYMYWAPPPILHSVGSLPRYRRWGRWGRWVRWVGGWVNRVLGGIPVAFLGG</sequence>
<proteinExistence type="predicted"/>
<name>A0AAE0JR81_9PEZI</name>
<feature type="chain" id="PRO_5042086614" description="Secreted protein" evidence="1">
    <location>
        <begin position="23"/>
        <end position="83"/>
    </location>
</feature>
<reference evidence="2" key="2">
    <citation type="submission" date="2023-06" db="EMBL/GenBank/DDBJ databases">
        <authorList>
            <consortium name="Lawrence Berkeley National Laboratory"/>
            <person name="Haridas S."/>
            <person name="Hensen N."/>
            <person name="Bonometti L."/>
            <person name="Westerberg I."/>
            <person name="Brannstrom I.O."/>
            <person name="Guillou S."/>
            <person name="Cros-Aarteil S."/>
            <person name="Calhoun S."/>
            <person name="Kuo A."/>
            <person name="Mondo S."/>
            <person name="Pangilinan J."/>
            <person name="Riley R."/>
            <person name="Labutti K."/>
            <person name="Andreopoulos B."/>
            <person name="Lipzen A."/>
            <person name="Chen C."/>
            <person name="Yanf M."/>
            <person name="Daum C."/>
            <person name="Ng V."/>
            <person name="Clum A."/>
            <person name="Steindorff A."/>
            <person name="Ohm R."/>
            <person name="Martin F."/>
            <person name="Silar P."/>
            <person name="Natvig D."/>
            <person name="Lalanne C."/>
            <person name="Gautier V."/>
            <person name="Ament-Velasquez S.L."/>
            <person name="Kruys A."/>
            <person name="Hutchinson M.I."/>
            <person name="Powell A.J."/>
            <person name="Barry K."/>
            <person name="Miller A.N."/>
            <person name="Grigoriev I.V."/>
            <person name="Debuchy R."/>
            <person name="Gladieux P."/>
            <person name="Thoren M.H."/>
            <person name="Johannesson H."/>
        </authorList>
    </citation>
    <scope>NUCLEOTIDE SEQUENCE</scope>
    <source>
        <strain evidence="2">CBS 560.94</strain>
    </source>
</reference>
<gene>
    <name evidence="2" type="ORF">B0H65DRAFT_453614</name>
</gene>
<keyword evidence="3" id="KW-1185">Reference proteome</keyword>
<organism evidence="2 3">
    <name type="scientific">Neurospora tetraspora</name>
    <dbReference type="NCBI Taxonomy" id="94610"/>
    <lineage>
        <taxon>Eukaryota</taxon>
        <taxon>Fungi</taxon>
        <taxon>Dikarya</taxon>
        <taxon>Ascomycota</taxon>
        <taxon>Pezizomycotina</taxon>
        <taxon>Sordariomycetes</taxon>
        <taxon>Sordariomycetidae</taxon>
        <taxon>Sordariales</taxon>
        <taxon>Sordariaceae</taxon>
        <taxon>Neurospora</taxon>
    </lineage>
</organism>
<evidence type="ECO:0000313" key="2">
    <source>
        <dbReference type="EMBL" id="KAK3355923.1"/>
    </source>
</evidence>
<dbReference type="RefSeq" id="XP_062687301.1">
    <property type="nucleotide sequence ID" value="XM_062826153.1"/>
</dbReference>
<feature type="signal peptide" evidence="1">
    <location>
        <begin position="1"/>
        <end position="22"/>
    </location>
</feature>